<dbReference type="InterPro" id="IPR013587">
    <property type="entry name" value="Nitrate/nitrite_sensing"/>
</dbReference>
<comment type="subcellular location">
    <subcellularLocation>
        <location evidence="1">Membrane</location>
        <topology evidence="1">Single-pass type I membrane protein</topology>
    </subcellularLocation>
</comment>
<evidence type="ECO:0000256" key="5">
    <source>
        <dbReference type="ARBA" id="ARBA00022741"/>
    </source>
</evidence>
<dbReference type="GO" id="GO:0004016">
    <property type="term" value="F:adenylate cyclase activity"/>
    <property type="evidence" value="ECO:0007669"/>
    <property type="project" value="TreeGrafter"/>
</dbReference>
<dbReference type="InterPro" id="IPR029787">
    <property type="entry name" value="Nucleotide_cyclase"/>
</dbReference>
<feature type="domain" description="Guanylate cyclase" evidence="11">
    <location>
        <begin position="458"/>
        <end position="559"/>
    </location>
</feature>
<organism evidence="12 13">
    <name type="scientific">Paralvinella palmiformis</name>
    <dbReference type="NCBI Taxonomy" id="53620"/>
    <lineage>
        <taxon>Eukaryota</taxon>
        <taxon>Metazoa</taxon>
        <taxon>Spiralia</taxon>
        <taxon>Lophotrochozoa</taxon>
        <taxon>Annelida</taxon>
        <taxon>Polychaeta</taxon>
        <taxon>Sedentaria</taxon>
        <taxon>Canalipalpata</taxon>
        <taxon>Terebellida</taxon>
        <taxon>Terebelliformia</taxon>
        <taxon>Alvinellidae</taxon>
        <taxon>Paralvinella</taxon>
    </lineage>
</organism>
<feature type="transmembrane region" description="Helical" evidence="10">
    <location>
        <begin position="102"/>
        <end position="125"/>
    </location>
</feature>
<evidence type="ECO:0000256" key="6">
    <source>
        <dbReference type="ARBA" id="ARBA00022989"/>
    </source>
</evidence>
<dbReference type="PANTHER" id="PTHR11920:SF501">
    <property type="entry name" value="GUANYLATE CYCLASE 32E"/>
    <property type="match status" value="1"/>
</dbReference>
<evidence type="ECO:0000256" key="10">
    <source>
        <dbReference type="SAM" id="Phobius"/>
    </source>
</evidence>
<keyword evidence="5" id="KW-0547">Nucleotide-binding</keyword>
<evidence type="ECO:0000256" key="3">
    <source>
        <dbReference type="ARBA" id="ARBA00022692"/>
    </source>
</evidence>
<gene>
    <name evidence="12" type="ORF">LSH36_1199g00038</name>
</gene>
<dbReference type="EC" id="4.6.1.2" evidence="2"/>
<dbReference type="SMART" id="SM00044">
    <property type="entry name" value="CYCc"/>
    <property type="match status" value="1"/>
</dbReference>
<evidence type="ECO:0000256" key="7">
    <source>
        <dbReference type="ARBA" id="ARBA00023136"/>
    </source>
</evidence>
<dbReference type="InterPro" id="IPR050401">
    <property type="entry name" value="Cyclic_nucleotide_synthase"/>
</dbReference>
<dbReference type="Proteomes" id="UP001208570">
    <property type="component" value="Unassembled WGS sequence"/>
</dbReference>
<dbReference type="Pfam" id="PF08376">
    <property type="entry name" value="NIT"/>
    <property type="match status" value="1"/>
</dbReference>
<keyword evidence="3 10" id="KW-0812">Transmembrane</keyword>
<protein>
    <recommendedName>
        <fullName evidence="2">guanylate cyclase</fullName>
        <ecNumber evidence="2">4.6.1.2</ecNumber>
    </recommendedName>
</protein>
<dbReference type="PROSITE" id="PS50125">
    <property type="entry name" value="GUANYLATE_CYCLASE_2"/>
    <property type="match status" value="1"/>
</dbReference>
<dbReference type="SUPFAM" id="SSF55073">
    <property type="entry name" value="Nucleotide cyclase"/>
    <property type="match status" value="1"/>
</dbReference>
<dbReference type="GO" id="GO:0007168">
    <property type="term" value="P:receptor guanylyl cyclase signaling pathway"/>
    <property type="evidence" value="ECO:0007669"/>
    <property type="project" value="TreeGrafter"/>
</dbReference>
<keyword evidence="6 10" id="KW-1133">Transmembrane helix</keyword>
<comment type="caution">
    <text evidence="12">The sequence shown here is derived from an EMBL/GenBank/DDBJ whole genome shotgun (WGS) entry which is preliminary data.</text>
</comment>
<sequence length="573" mass="65237">MISLVRKQRNRVADVNPAPVDLIANGSDKDETTTDHVHEIRIRTENGSNGTVSMIGSSRSALGKDVRPIWEENGDTKEQEEINAVVQQVLKGKGRALQMVKLMVLMSIPLVALITISTITLVEIFTQFLNAKRIATTAEWFLNVDSLIASLQVERGLSATYITAGYNAADTMQALWHQYNTTNLHVWKLQYWPADFTYQNAPINSKQLFIELLKDVRGKVSSIRLSFDESTRIYTEINTELMDIATYSVHIAGNMWPYLVSASAMLRASDAIGIQRALGSSFFLMCELGTDIYEWFMQLDGEIRSLQDMSFIYRPDVEVMWNDSLNRTLLERLLVLKSQIYSSSFRLVCLNMSEEARVNRSNLWFDSMSNYISQWKGIRLQLLGDITALISDDMVTKKKEVTIYTICIGITLMAIKSVELSLEKKRTDLLLYQMLPKSVADQLRAKKEVLPQFFDHVTIYFSDIVGFTMICARSTPMEVVAMLNGIYSAFDSSIDRYEVYKVETIGDAYMVVSGLPKPNIRHSREICLMALDLRQCLKGLRIPHLPDESFTLRIGIHTGMYARSIYVCWRRLC</sequence>
<evidence type="ECO:0000256" key="1">
    <source>
        <dbReference type="ARBA" id="ARBA00004479"/>
    </source>
</evidence>
<reference evidence="12" key="1">
    <citation type="journal article" date="2023" name="Mol. Biol. Evol.">
        <title>Third-Generation Sequencing Reveals the Adaptive Role of the Epigenome in Three Deep-Sea Polychaetes.</title>
        <authorList>
            <person name="Perez M."/>
            <person name="Aroh O."/>
            <person name="Sun Y."/>
            <person name="Lan Y."/>
            <person name="Juniper S.K."/>
            <person name="Young C.R."/>
            <person name="Angers B."/>
            <person name="Qian P.Y."/>
        </authorList>
    </citation>
    <scope>NUCLEOTIDE SEQUENCE</scope>
    <source>
        <strain evidence="12">P08H-3</strain>
    </source>
</reference>
<dbReference type="Gene3D" id="6.10.250.780">
    <property type="match status" value="1"/>
</dbReference>
<accession>A0AAD9MRA9</accession>
<dbReference type="AlphaFoldDB" id="A0AAD9MRA9"/>
<proteinExistence type="predicted"/>
<name>A0AAD9MRA9_9ANNE</name>
<dbReference type="InterPro" id="IPR011645">
    <property type="entry name" value="HNOB_dom_associated"/>
</dbReference>
<keyword evidence="7 10" id="KW-0472">Membrane</keyword>
<dbReference type="GO" id="GO:0005886">
    <property type="term" value="C:plasma membrane"/>
    <property type="evidence" value="ECO:0007669"/>
    <property type="project" value="TreeGrafter"/>
</dbReference>
<keyword evidence="4" id="KW-0732">Signal</keyword>
<keyword evidence="13" id="KW-1185">Reference proteome</keyword>
<dbReference type="Gene3D" id="3.30.70.1230">
    <property type="entry name" value="Nucleotide cyclase"/>
    <property type="match status" value="1"/>
</dbReference>
<dbReference type="Pfam" id="PF00211">
    <property type="entry name" value="Guanylate_cyc"/>
    <property type="match status" value="1"/>
</dbReference>
<evidence type="ECO:0000256" key="4">
    <source>
        <dbReference type="ARBA" id="ARBA00022729"/>
    </source>
</evidence>
<evidence type="ECO:0000259" key="11">
    <source>
        <dbReference type="PROSITE" id="PS50125"/>
    </source>
</evidence>
<keyword evidence="8" id="KW-0456">Lyase</keyword>
<evidence type="ECO:0000256" key="9">
    <source>
        <dbReference type="ARBA" id="ARBA00023293"/>
    </source>
</evidence>
<evidence type="ECO:0000256" key="8">
    <source>
        <dbReference type="ARBA" id="ARBA00023239"/>
    </source>
</evidence>
<dbReference type="GO" id="GO:0004383">
    <property type="term" value="F:guanylate cyclase activity"/>
    <property type="evidence" value="ECO:0007669"/>
    <property type="project" value="UniProtKB-EC"/>
</dbReference>
<evidence type="ECO:0000313" key="12">
    <source>
        <dbReference type="EMBL" id="KAK2140951.1"/>
    </source>
</evidence>
<dbReference type="Pfam" id="PF07701">
    <property type="entry name" value="HNOBA"/>
    <property type="match status" value="1"/>
</dbReference>
<keyword evidence="9" id="KW-0141">cGMP biosynthesis</keyword>
<evidence type="ECO:0000256" key="2">
    <source>
        <dbReference type="ARBA" id="ARBA00012202"/>
    </source>
</evidence>
<dbReference type="CDD" id="cd07302">
    <property type="entry name" value="CHD"/>
    <property type="match status" value="1"/>
</dbReference>
<dbReference type="PANTHER" id="PTHR11920">
    <property type="entry name" value="GUANYLYL CYCLASE"/>
    <property type="match status" value="1"/>
</dbReference>
<dbReference type="EMBL" id="JAODUP010001199">
    <property type="protein sequence ID" value="KAK2140951.1"/>
    <property type="molecule type" value="Genomic_DNA"/>
</dbReference>
<dbReference type="InterPro" id="IPR001054">
    <property type="entry name" value="A/G_cyclase"/>
</dbReference>
<dbReference type="GO" id="GO:0035556">
    <property type="term" value="P:intracellular signal transduction"/>
    <property type="evidence" value="ECO:0007669"/>
    <property type="project" value="InterPro"/>
</dbReference>
<dbReference type="GO" id="GO:0000166">
    <property type="term" value="F:nucleotide binding"/>
    <property type="evidence" value="ECO:0007669"/>
    <property type="project" value="UniProtKB-KW"/>
</dbReference>
<evidence type="ECO:0000313" key="13">
    <source>
        <dbReference type="Proteomes" id="UP001208570"/>
    </source>
</evidence>
<dbReference type="GO" id="GO:0001653">
    <property type="term" value="F:peptide receptor activity"/>
    <property type="evidence" value="ECO:0007669"/>
    <property type="project" value="TreeGrafter"/>
</dbReference>